<feature type="domain" description="C2H2-type" evidence="7">
    <location>
        <begin position="10"/>
        <end position="37"/>
    </location>
</feature>
<dbReference type="Gene3D" id="3.30.420.10">
    <property type="entry name" value="Ribonuclease H-like superfamily/Ribonuclease H"/>
    <property type="match status" value="1"/>
</dbReference>
<dbReference type="Gene3D" id="3.30.160.60">
    <property type="entry name" value="Classic Zinc Finger"/>
    <property type="match status" value="1"/>
</dbReference>
<feature type="region of interest" description="Disordered" evidence="6">
    <location>
        <begin position="245"/>
        <end position="270"/>
    </location>
</feature>
<evidence type="ECO:0000256" key="1">
    <source>
        <dbReference type="ARBA" id="ARBA00022723"/>
    </source>
</evidence>
<dbReference type="GO" id="GO:0008270">
    <property type="term" value="F:zinc ion binding"/>
    <property type="evidence" value="ECO:0007669"/>
    <property type="project" value="UniProtKB-KW"/>
</dbReference>
<dbReference type="InterPro" id="IPR013087">
    <property type="entry name" value="Znf_C2H2_type"/>
</dbReference>
<evidence type="ECO:0000256" key="3">
    <source>
        <dbReference type="ARBA" id="ARBA00022771"/>
    </source>
</evidence>
<dbReference type="AlphaFoldDB" id="A0A9W9D4Z3"/>
<keyword evidence="1" id="KW-0479">Metal-binding</keyword>
<evidence type="ECO:0000256" key="4">
    <source>
        <dbReference type="ARBA" id="ARBA00022833"/>
    </source>
</evidence>
<name>A0A9W9D4Z3_9PLEO</name>
<dbReference type="PROSITE" id="PS00028">
    <property type="entry name" value="ZINC_FINGER_C2H2_1"/>
    <property type="match status" value="2"/>
</dbReference>
<dbReference type="SMART" id="SM00355">
    <property type="entry name" value="ZnF_C2H2"/>
    <property type="match status" value="4"/>
</dbReference>
<dbReference type="GO" id="GO:0000981">
    <property type="term" value="F:DNA-binding transcription factor activity, RNA polymerase II-specific"/>
    <property type="evidence" value="ECO:0007669"/>
    <property type="project" value="TreeGrafter"/>
</dbReference>
<dbReference type="GO" id="GO:0000977">
    <property type="term" value="F:RNA polymerase II transcription regulatory region sequence-specific DNA binding"/>
    <property type="evidence" value="ECO:0007669"/>
    <property type="project" value="TreeGrafter"/>
</dbReference>
<feature type="region of interest" description="Disordered" evidence="6">
    <location>
        <begin position="329"/>
        <end position="388"/>
    </location>
</feature>
<evidence type="ECO:0000259" key="7">
    <source>
        <dbReference type="PROSITE" id="PS50157"/>
    </source>
</evidence>
<evidence type="ECO:0000313" key="8">
    <source>
        <dbReference type="EMBL" id="KAJ4400097.1"/>
    </source>
</evidence>
<keyword evidence="4" id="KW-0862">Zinc</keyword>
<keyword evidence="9" id="KW-1185">Reference proteome</keyword>
<dbReference type="EMBL" id="JAPEVA010000095">
    <property type="protein sequence ID" value="KAJ4400097.1"/>
    <property type="molecule type" value="Genomic_DNA"/>
</dbReference>
<dbReference type="PROSITE" id="PS50157">
    <property type="entry name" value="ZINC_FINGER_C2H2_2"/>
    <property type="match status" value="1"/>
</dbReference>
<proteinExistence type="predicted"/>
<keyword evidence="3 5" id="KW-0863">Zinc-finger</keyword>
<evidence type="ECO:0000256" key="5">
    <source>
        <dbReference type="PROSITE-ProRule" id="PRU00042"/>
    </source>
</evidence>
<reference evidence="8" key="1">
    <citation type="submission" date="2022-10" db="EMBL/GenBank/DDBJ databases">
        <title>Tapping the CABI collections for fungal endophytes: first genome assemblies for Collariella, Neodidymelliopsis, Ascochyta clinopodiicola, Didymella pomorum, Didymosphaeria variabile, Neocosmospora piperis and Neocucurbitaria cava.</title>
        <authorList>
            <person name="Hill R."/>
        </authorList>
    </citation>
    <scope>NUCLEOTIDE SEQUENCE</scope>
    <source>
        <strain evidence="8">IMI 355091</strain>
    </source>
</reference>
<dbReference type="InterPro" id="IPR036397">
    <property type="entry name" value="RNaseH_sf"/>
</dbReference>
<protein>
    <recommendedName>
        <fullName evidence="7">C2H2-type domain-containing protein</fullName>
    </recommendedName>
</protein>
<dbReference type="Proteomes" id="UP001140510">
    <property type="component" value="Unassembled WGS sequence"/>
</dbReference>
<sequence length="694" mass="76912">MARAPAGKTHTCGRCEQKFDSRQELSKHLQNHSDAEPVTIQCKVCNFSFDSLALEKHIINAGHCQDTTPQRRKYDRCTQTFSTERDYNRHRELGEPCSDANYRDVWKTKPREAYVDLDKPKVIQLAYGSDISSTSTIMSQGGIQCKDCRKGFISEHAYHSHFLGCKPFNEKLAQNLLPEIVQVTEPDENFAPTSRAPQRRTLRLEYSEPRMPSATSLAEASYLMPLQTMTLDTRPPVTRLSPTPLNDFPAPRPARSVQQQNLAPPQGNTPPCSGTKDFVCNINGCTRSYGSEAGLKMHKTDAHGIGGKVLDLRGKDSWMLSQRERERLKAEGLLRASPAPHGGRGGSRGARPAPAPAVFHAPPPSAPSHRLRPAAGPYSQTSHQTSVSPLPTSMNFGGALEIEQAKFICGKTLRLLLQTNIFIHHDGRMSLGGIDWTRIRVSRQPDVAGMFNDMCHLPRKLQSLEYVPAPKTFAAEYTAQYPVAEIESAPARNPAKPAFEIISMSCSKITLGDGRREVVKIAAIDVLTCRVLMSYLVCTDPNASVSNWHSATTGLSSFQDMEDARQAGYRVLKGWMAARSALFKFIDKETIIVGYNLRSELDALRIIHGRAVDIAKVVEKAAQGLLSKAQVSLDSWCRDVANVATLKTDSVFGRDCIMNAFAAREIGLWTIKNKEKFEKAAKQKTKDYQSVVKN</sequence>
<feature type="compositionally biased region" description="Polar residues" evidence="6">
    <location>
        <begin position="378"/>
        <end position="388"/>
    </location>
</feature>
<dbReference type="PANTHER" id="PTHR24409">
    <property type="entry name" value="ZINC FINGER PROTEIN 142"/>
    <property type="match status" value="1"/>
</dbReference>
<accession>A0A9W9D4Z3</accession>
<keyword evidence="2" id="KW-0677">Repeat</keyword>
<gene>
    <name evidence="8" type="ORF">N0V91_008978</name>
</gene>
<dbReference type="GO" id="GO:0005634">
    <property type="term" value="C:nucleus"/>
    <property type="evidence" value="ECO:0007669"/>
    <property type="project" value="TreeGrafter"/>
</dbReference>
<evidence type="ECO:0000313" key="9">
    <source>
        <dbReference type="Proteomes" id="UP001140510"/>
    </source>
</evidence>
<feature type="compositionally biased region" description="Low complexity" evidence="6">
    <location>
        <begin position="349"/>
        <end position="360"/>
    </location>
</feature>
<evidence type="ECO:0000256" key="6">
    <source>
        <dbReference type="SAM" id="MobiDB-lite"/>
    </source>
</evidence>
<dbReference type="PANTHER" id="PTHR24409:SF295">
    <property type="entry name" value="AZ2-RELATED"/>
    <property type="match status" value="1"/>
</dbReference>
<comment type="caution">
    <text evidence="8">The sequence shown here is derived from an EMBL/GenBank/DDBJ whole genome shotgun (WGS) entry which is preliminary data.</text>
</comment>
<evidence type="ECO:0000256" key="2">
    <source>
        <dbReference type="ARBA" id="ARBA00022737"/>
    </source>
</evidence>
<dbReference type="OrthoDB" id="16516at2759"/>
<organism evidence="8 9">
    <name type="scientific">Didymella pomorum</name>
    <dbReference type="NCBI Taxonomy" id="749634"/>
    <lineage>
        <taxon>Eukaryota</taxon>
        <taxon>Fungi</taxon>
        <taxon>Dikarya</taxon>
        <taxon>Ascomycota</taxon>
        <taxon>Pezizomycotina</taxon>
        <taxon>Dothideomycetes</taxon>
        <taxon>Pleosporomycetidae</taxon>
        <taxon>Pleosporales</taxon>
        <taxon>Pleosporineae</taxon>
        <taxon>Didymellaceae</taxon>
        <taxon>Didymella</taxon>
    </lineage>
</organism>